<dbReference type="Pfam" id="PF00903">
    <property type="entry name" value="Glyoxalase"/>
    <property type="match status" value="1"/>
</dbReference>
<reference evidence="4" key="1">
    <citation type="submission" date="2016-10" db="EMBL/GenBank/DDBJ databases">
        <authorList>
            <person name="Varghese N."/>
            <person name="Submissions S."/>
        </authorList>
    </citation>
    <scope>NUCLEOTIDE SEQUENCE [LARGE SCALE GENOMIC DNA]</scope>
    <source>
        <strain evidence="4">DSM 45079</strain>
    </source>
</reference>
<dbReference type="InterPro" id="IPR029068">
    <property type="entry name" value="Glyas_Bleomycin-R_OHBP_Dase"/>
</dbReference>
<proteinExistence type="predicted"/>
<dbReference type="InterPro" id="IPR051785">
    <property type="entry name" value="MMCE/EMCE_epimerase"/>
</dbReference>
<dbReference type="STRING" id="419479.SAMN04488563_3399"/>
<keyword evidence="3" id="KW-0223">Dioxygenase</keyword>
<protein>
    <submittedName>
        <fullName evidence="3">Catechol 2,3-dioxygenase</fullName>
    </submittedName>
</protein>
<dbReference type="InterPro" id="IPR037523">
    <property type="entry name" value="VOC_core"/>
</dbReference>
<feature type="domain" description="VOC" evidence="2">
    <location>
        <begin position="5"/>
        <end position="142"/>
    </location>
</feature>
<dbReference type="Proteomes" id="UP000182977">
    <property type="component" value="Chromosome I"/>
</dbReference>
<dbReference type="GO" id="GO:0051213">
    <property type="term" value="F:dioxygenase activity"/>
    <property type="evidence" value="ECO:0007669"/>
    <property type="project" value="UniProtKB-KW"/>
</dbReference>
<sequence length="146" mass="15797">MSDTQIHHLGLTVGDVDRSVEFYTTLFGMEETTRGVADVAYVSAGVGVPNSKLVIAMLRGETMRLELIQYAREAGNDSAPRNNDIGAAHVCFPVEDIDATYSEFVAKGVEFIAPPSPSLGEGTSRFAYLRDPDGITVEILQLSIDE</sequence>
<dbReference type="GO" id="GO:0004493">
    <property type="term" value="F:methylmalonyl-CoA epimerase activity"/>
    <property type="evidence" value="ECO:0007669"/>
    <property type="project" value="TreeGrafter"/>
</dbReference>
<dbReference type="PROSITE" id="PS51819">
    <property type="entry name" value="VOC"/>
    <property type="match status" value="1"/>
</dbReference>
<evidence type="ECO:0000313" key="3">
    <source>
        <dbReference type="EMBL" id="SDU63397.1"/>
    </source>
</evidence>
<gene>
    <name evidence="3" type="ORF">SAMN04488563_3399</name>
</gene>
<evidence type="ECO:0000313" key="4">
    <source>
        <dbReference type="Proteomes" id="UP000182977"/>
    </source>
</evidence>
<keyword evidence="1" id="KW-0479">Metal-binding</keyword>
<dbReference type="GO" id="GO:0046491">
    <property type="term" value="P:L-methylmalonyl-CoA metabolic process"/>
    <property type="evidence" value="ECO:0007669"/>
    <property type="project" value="TreeGrafter"/>
</dbReference>
<organism evidence="3 4">
    <name type="scientific">Jiangella alkaliphila</name>
    <dbReference type="NCBI Taxonomy" id="419479"/>
    <lineage>
        <taxon>Bacteria</taxon>
        <taxon>Bacillati</taxon>
        <taxon>Actinomycetota</taxon>
        <taxon>Actinomycetes</taxon>
        <taxon>Jiangellales</taxon>
        <taxon>Jiangellaceae</taxon>
        <taxon>Jiangella</taxon>
    </lineage>
</organism>
<keyword evidence="3" id="KW-0560">Oxidoreductase</keyword>
<dbReference type="AlphaFoldDB" id="A0A1H2K3W7"/>
<dbReference type="GO" id="GO:0046872">
    <property type="term" value="F:metal ion binding"/>
    <property type="evidence" value="ECO:0007669"/>
    <property type="project" value="UniProtKB-KW"/>
</dbReference>
<dbReference type="PANTHER" id="PTHR43048:SF3">
    <property type="entry name" value="METHYLMALONYL-COA EPIMERASE, MITOCHONDRIAL"/>
    <property type="match status" value="1"/>
</dbReference>
<dbReference type="RefSeq" id="WP_052762333.1">
    <property type="nucleotide sequence ID" value="NZ_KQ061224.1"/>
</dbReference>
<dbReference type="Gene3D" id="3.10.180.10">
    <property type="entry name" value="2,3-Dihydroxybiphenyl 1,2-Dioxygenase, domain 1"/>
    <property type="match status" value="1"/>
</dbReference>
<dbReference type="OrthoDB" id="9812656at2"/>
<evidence type="ECO:0000259" key="2">
    <source>
        <dbReference type="PROSITE" id="PS51819"/>
    </source>
</evidence>
<evidence type="ECO:0000256" key="1">
    <source>
        <dbReference type="ARBA" id="ARBA00022723"/>
    </source>
</evidence>
<accession>A0A1H2K3W7</accession>
<name>A0A1H2K3W7_9ACTN</name>
<keyword evidence="4" id="KW-1185">Reference proteome</keyword>
<dbReference type="PANTHER" id="PTHR43048">
    <property type="entry name" value="METHYLMALONYL-COA EPIMERASE"/>
    <property type="match status" value="1"/>
</dbReference>
<dbReference type="SUPFAM" id="SSF54593">
    <property type="entry name" value="Glyoxalase/Bleomycin resistance protein/Dihydroxybiphenyl dioxygenase"/>
    <property type="match status" value="1"/>
</dbReference>
<dbReference type="InterPro" id="IPR004360">
    <property type="entry name" value="Glyas_Fos-R_dOase_dom"/>
</dbReference>
<dbReference type="EMBL" id="LT629791">
    <property type="protein sequence ID" value="SDU63397.1"/>
    <property type="molecule type" value="Genomic_DNA"/>
</dbReference>